<dbReference type="OrthoDB" id="416585at2759"/>
<feature type="compositionally biased region" description="Polar residues" evidence="5">
    <location>
        <begin position="443"/>
        <end position="453"/>
    </location>
</feature>
<keyword evidence="9" id="KW-1185">Reference proteome</keyword>
<dbReference type="PANTHER" id="PTHR47131">
    <property type="entry name" value="CATION CHANNEL SPERM-ASSOCIATED PROTEIN 3"/>
    <property type="match status" value="1"/>
</dbReference>
<feature type="compositionally biased region" description="Polar residues" evidence="5">
    <location>
        <begin position="492"/>
        <end position="513"/>
    </location>
</feature>
<sequence length="620" mass="70647">IATSSLFNSFIMFIIGINAIVIGLETSISLKKVYGETFSLLDDLFLAIYTAEFLIKVCADYRGYWKSAYNIFDFVIIAVSFIQILMSSLDVGNNSLGVFRLLRALRTLRTISFVEGLQVLVTALIDTIRNSVLNVVFLLALLMMFFGVAGYYIFGYDEDGDRERWGTLNNAMLTLFTFVTADGWTDIQRRLEEKYPGSQWFTVVFLFLGHFIFTNLFIGIIIMNIHEATEKFLQAQRFEKEAQLSLKKEYLYKRQHEDVRQMLEKQKTSHYTNFNEMASSFVKTLRHDDYVIMKDVCTNLLWIETYIDSLDYLDLYMHRVQQGHRNFALVLAEMAERNYKKQYGLLLTDDHNDRYEPFLKKEDNIKTPIPQLPAFTVTNASEEMMGSSSQHAVNPSRPSSVVNPMAEFTSFGSWGASGSSRSSGVSNLDGEGTPSYVVRRFTAPSSRRASETPSLDGGEGPSDYTSTHRRSSGDPSGEEGSSRRASLDEDQNSNQRMKYPQRQSLTIHTNRLLSSPVMEGSGGNRKIDDIQEEDEENDQPRPQKQTKSSKDNALQPGMKLFRFHSQDHRDEESDDSDCDTPILEDCPEEGDVQENTRPKTVQARRIEVVPRASMNDEEDV</sequence>
<dbReference type="Pfam" id="PF00520">
    <property type="entry name" value="Ion_trans"/>
    <property type="match status" value="1"/>
</dbReference>
<feature type="transmembrane region" description="Helical" evidence="6">
    <location>
        <begin position="68"/>
        <end position="86"/>
    </location>
</feature>
<feature type="transmembrane region" description="Helical" evidence="6">
    <location>
        <begin position="6"/>
        <end position="24"/>
    </location>
</feature>
<dbReference type="Proteomes" id="UP000594262">
    <property type="component" value="Unplaced"/>
</dbReference>
<dbReference type="GO" id="GO:0036128">
    <property type="term" value="C:CatSper complex"/>
    <property type="evidence" value="ECO:0007669"/>
    <property type="project" value="TreeGrafter"/>
</dbReference>
<feature type="domain" description="Ion transport" evidence="7">
    <location>
        <begin position="5"/>
        <end position="231"/>
    </location>
</feature>
<feature type="transmembrane region" description="Helical" evidence="6">
    <location>
        <begin position="200"/>
        <end position="223"/>
    </location>
</feature>
<keyword evidence="2 6" id="KW-0812">Transmembrane</keyword>
<feature type="region of interest" description="Disordered" evidence="5">
    <location>
        <begin position="412"/>
        <end position="600"/>
    </location>
</feature>
<evidence type="ECO:0000256" key="4">
    <source>
        <dbReference type="ARBA" id="ARBA00023136"/>
    </source>
</evidence>
<dbReference type="InterPro" id="IPR005821">
    <property type="entry name" value="Ion_trans_dom"/>
</dbReference>
<dbReference type="GO" id="GO:0030317">
    <property type="term" value="P:flagellated sperm motility"/>
    <property type="evidence" value="ECO:0007669"/>
    <property type="project" value="TreeGrafter"/>
</dbReference>
<dbReference type="GO" id="GO:0001669">
    <property type="term" value="C:acrosomal vesicle"/>
    <property type="evidence" value="ECO:0007669"/>
    <property type="project" value="TreeGrafter"/>
</dbReference>
<dbReference type="InterPro" id="IPR027359">
    <property type="entry name" value="Volt_channel_dom_sf"/>
</dbReference>
<comment type="subcellular location">
    <subcellularLocation>
        <location evidence="1">Membrane</location>
        <topology evidence="1">Multi-pass membrane protein</topology>
    </subcellularLocation>
</comment>
<dbReference type="Gene3D" id="1.10.287.70">
    <property type="match status" value="1"/>
</dbReference>
<protein>
    <recommendedName>
        <fullName evidence="7">Ion transport domain-containing protein</fullName>
    </recommendedName>
</protein>
<evidence type="ECO:0000256" key="2">
    <source>
        <dbReference type="ARBA" id="ARBA00022692"/>
    </source>
</evidence>
<evidence type="ECO:0000256" key="6">
    <source>
        <dbReference type="SAM" id="Phobius"/>
    </source>
</evidence>
<evidence type="ECO:0000313" key="9">
    <source>
        <dbReference type="Proteomes" id="UP000594262"/>
    </source>
</evidence>
<accession>A0A7M5X154</accession>
<dbReference type="GO" id="GO:0006814">
    <property type="term" value="P:sodium ion transport"/>
    <property type="evidence" value="ECO:0007669"/>
    <property type="project" value="TreeGrafter"/>
</dbReference>
<keyword evidence="4 6" id="KW-0472">Membrane</keyword>
<dbReference type="GO" id="GO:0048240">
    <property type="term" value="P:sperm capacitation"/>
    <property type="evidence" value="ECO:0007669"/>
    <property type="project" value="TreeGrafter"/>
</dbReference>
<dbReference type="EnsemblMetazoa" id="CLYHEMT016145.1">
    <property type="protein sequence ID" value="CLYHEMP016145.1"/>
    <property type="gene ID" value="CLYHEMG016145"/>
</dbReference>
<evidence type="ECO:0000313" key="8">
    <source>
        <dbReference type="EnsemblMetazoa" id="CLYHEMP016145.1"/>
    </source>
</evidence>
<dbReference type="SUPFAM" id="SSF81324">
    <property type="entry name" value="Voltage-gated potassium channels"/>
    <property type="match status" value="1"/>
</dbReference>
<evidence type="ECO:0000256" key="5">
    <source>
        <dbReference type="SAM" id="MobiDB-lite"/>
    </source>
</evidence>
<proteinExistence type="predicted"/>
<dbReference type="Gene3D" id="1.20.120.350">
    <property type="entry name" value="Voltage-gated potassium channels. Chain C"/>
    <property type="match status" value="1"/>
</dbReference>
<dbReference type="AlphaFoldDB" id="A0A7M5X154"/>
<dbReference type="GO" id="GO:0005245">
    <property type="term" value="F:voltage-gated calcium channel activity"/>
    <property type="evidence" value="ECO:0007669"/>
    <property type="project" value="TreeGrafter"/>
</dbReference>
<dbReference type="PANTHER" id="PTHR47131:SF1">
    <property type="entry name" value="CATION CHANNEL SPERM-ASSOCIATED PROTEIN 3"/>
    <property type="match status" value="1"/>
</dbReference>
<evidence type="ECO:0000259" key="7">
    <source>
        <dbReference type="Pfam" id="PF00520"/>
    </source>
</evidence>
<feature type="compositionally biased region" description="Low complexity" evidence="5">
    <location>
        <begin position="412"/>
        <end position="430"/>
    </location>
</feature>
<keyword evidence="3 6" id="KW-1133">Transmembrane helix</keyword>
<feature type="transmembrane region" description="Helical" evidence="6">
    <location>
        <begin position="132"/>
        <end position="154"/>
    </location>
</feature>
<reference evidence="8" key="1">
    <citation type="submission" date="2021-01" db="UniProtKB">
        <authorList>
            <consortium name="EnsemblMetazoa"/>
        </authorList>
    </citation>
    <scope>IDENTIFICATION</scope>
</reference>
<evidence type="ECO:0000256" key="1">
    <source>
        <dbReference type="ARBA" id="ARBA00004141"/>
    </source>
</evidence>
<name>A0A7M5X154_9CNID</name>
<evidence type="ECO:0000256" key="3">
    <source>
        <dbReference type="ARBA" id="ARBA00022989"/>
    </source>
</evidence>
<organism evidence="8 9">
    <name type="scientific">Clytia hemisphaerica</name>
    <dbReference type="NCBI Taxonomy" id="252671"/>
    <lineage>
        <taxon>Eukaryota</taxon>
        <taxon>Metazoa</taxon>
        <taxon>Cnidaria</taxon>
        <taxon>Hydrozoa</taxon>
        <taxon>Hydroidolina</taxon>
        <taxon>Leptothecata</taxon>
        <taxon>Obeliida</taxon>
        <taxon>Clytiidae</taxon>
        <taxon>Clytia</taxon>
    </lineage>
</organism>